<sequence>MVFFSLGRRGPQIGALMDLVSALRSSGLTGVWAARHFIHRRIQPLKDRVHLSFDYTGEDDATCEAPEMIQPAALTVRMKRLCAPETDIPNSAKGFPWPFNAGFQPPARIQARSDAKSRALRLLTPRIAALEEIEKDRAEVIARAKLIDDWQRAEIEALKSARASDQETLTARASELEALHKCNAELATECSRLAKGEETAVTELVGWCLHLTPYYLLCGFFRGLTFSTASAEIRQSSRAAVAEIDARLQRATTSRDEFMAAAQEIFVALDNMEPGPSAPSAEDVLQRLRWVSRCIREEGRDSAKAAAYQAFAIVKSLYPRVDLAAAAEGFALDCDSERALELMNDAQEAAVGVCRMMGLHQ</sequence>
<organism evidence="1">
    <name type="scientific">Oryza brachyantha</name>
    <name type="common">malo sina</name>
    <dbReference type="NCBI Taxonomy" id="4533"/>
    <lineage>
        <taxon>Eukaryota</taxon>
        <taxon>Viridiplantae</taxon>
        <taxon>Streptophyta</taxon>
        <taxon>Embryophyta</taxon>
        <taxon>Tracheophyta</taxon>
        <taxon>Spermatophyta</taxon>
        <taxon>Magnoliopsida</taxon>
        <taxon>Liliopsida</taxon>
        <taxon>Poales</taxon>
        <taxon>Poaceae</taxon>
        <taxon>BOP clade</taxon>
        <taxon>Oryzoideae</taxon>
        <taxon>Oryzeae</taxon>
        <taxon>Oryzinae</taxon>
        <taxon>Oryza</taxon>
    </lineage>
</organism>
<reference evidence="1" key="1">
    <citation type="submission" date="2015-06" db="UniProtKB">
        <authorList>
            <consortium name="EnsemblPlants"/>
        </authorList>
    </citation>
    <scope>IDENTIFICATION</scope>
</reference>
<dbReference type="EnsemblPlants" id="OB0132G10020.1">
    <property type="protein sequence ID" value="OB0132G10020.1"/>
    <property type="gene ID" value="OB0132G10020"/>
</dbReference>
<dbReference type="Gramene" id="OB0132G10020.1">
    <property type="protein sequence ID" value="OB0132G10020.1"/>
    <property type="gene ID" value="OB0132G10020"/>
</dbReference>
<proteinExistence type="predicted"/>
<dbReference type="PANTHER" id="PTHR33026:SF7">
    <property type="entry name" value="OS03G0100275 PROTEIN"/>
    <property type="match status" value="1"/>
</dbReference>
<dbReference type="Proteomes" id="UP000006038">
    <property type="component" value="Unassembled WGS sequence"/>
</dbReference>
<name>J3KVA1_ORYBR</name>
<keyword evidence="2" id="KW-1185">Reference proteome</keyword>
<protein>
    <submittedName>
        <fullName evidence="1">Uncharacterized protein</fullName>
    </submittedName>
</protein>
<dbReference type="HOGENOM" id="CLU_768097_0_0_1"/>
<evidence type="ECO:0000313" key="2">
    <source>
        <dbReference type="Proteomes" id="UP000006038"/>
    </source>
</evidence>
<evidence type="ECO:0000313" key="1">
    <source>
        <dbReference type="EnsemblPlants" id="OB0132G10020.1"/>
    </source>
</evidence>
<dbReference type="AlphaFoldDB" id="J3KVA1"/>
<accession>J3KVA1</accession>
<dbReference type="PANTHER" id="PTHR33026">
    <property type="entry name" value="OS06G0360600 PROTEIN"/>
    <property type="match status" value="1"/>
</dbReference>